<dbReference type="InterPro" id="IPR013099">
    <property type="entry name" value="K_chnl_dom"/>
</dbReference>
<dbReference type="GO" id="GO:0005249">
    <property type="term" value="F:voltage-gated potassium channel activity"/>
    <property type="evidence" value="ECO:0007669"/>
    <property type="project" value="InterPro"/>
</dbReference>
<dbReference type="SUPFAM" id="SSF81324">
    <property type="entry name" value="Voltage-gated potassium channels"/>
    <property type="match status" value="1"/>
</dbReference>
<dbReference type="GO" id="GO:0001508">
    <property type="term" value="P:action potential"/>
    <property type="evidence" value="ECO:0007669"/>
    <property type="project" value="TreeGrafter"/>
</dbReference>
<comment type="caution">
    <text evidence="11">The sequence shown here is derived from an EMBL/GenBank/DDBJ whole genome shotgun (WGS) entry which is preliminary data.</text>
</comment>
<gene>
    <name evidence="11" type="ORF">BCR32DRAFT_284244</name>
</gene>
<dbReference type="EMBL" id="MCFG01000302">
    <property type="protein sequence ID" value="ORX76376.1"/>
    <property type="molecule type" value="Genomic_DNA"/>
</dbReference>
<dbReference type="STRING" id="1754192.A0A1Y1WT06"/>
<dbReference type="PANTHER" id="PTHR11537">
    <property type="entry name" value="VOLTAGE-GATED POTASSIUM CHANNEL"/>
    <property type="match status" value="1"/>
</dbReference>
<evidence type="ECO:0000256" key="4">
    <source>
        <dbReference type="ARBA" id="ARBA00022989"/>
    </source>
</evidence>
<feature type="transmembrane region" description="Helical" evidence="9">
    <location>
        <begin position="227"/>
        <end position="249"/>
    </location>
</feature>
<name>A0A1Y1WT06_9FUNG</name>
<dbReference type="PANTHER" id="PTHR11537:SF254">
    <property type="entry name" value="POTASSIUM VOLTAGE-GATED CHANNEL PROTEIN SHAB"/>
    <property type="match status" value="1"/>
</dbReference>
<reference evidence="11 12" key="2">
    <citation type="submission" date="2016-08" db="EMBL/GenBank/DDBJ databases">
        <title>Pervasive Adenine N6-methylation of Active Genes in Fungi.</title>
        <authorList>
            <consortium name="DOE Joint Genome Institute"/>
            <person name="Mondo S.J."/>
            <person name="Dannebaum R.O."/>
            <person name="Kuo R.C."/>
            <person name="Labutti K."/>
            <person name="Haridas S."/>
            <person name="Kuo A."/>
            <person name="Salamov A."/>
            <person name="Ahrendt S.R."/>
            <person name="Lipzen A."/>
            <person name="Sullivan W."/>
            <person name="Andreopoulos W.B."/>
            <person name="Clum A."/>
            <person name="Lindquist E."/>
            <person name="Daum C."/>
            <person name="Ramamoorthy G.K."/>
            <person name="Gryganskyi A."/>
            <person name="Culley D."/>
            <person name="Magnuson J.K."/>
            <person name="James T.Y."/>
            <person name="O'Malley M.A."/>
            <person name="Stajich J.E."/>
            <person name="Spatafora J.W."/>
            <person name="Visel A."/>
            <person name="Grigoriev I.V."/>
        </authorList>
    </citation>
    <scope>NUCLEOTIDE SEQUENCE [LARGE SCALE GENOMIC DNA]</scope>
    <source>
        <strain evidence="11 12">S4</strain>
    </source>
</reference>
<sequence length="652" mass="75833">MKSIKKESRDITKQTINVLTVLLYNSRLCSRSSVLNLINFLNFFVTTIAVYIHFVSSIPNFREEHNRKYVITEYLITTYYIIEILIRYFLYTFYDITTYGRMNEIYNEKSSLLNLNERQYRIITIDEVKDKDKIKSQKKKKNFIHLIRFFYSKIEIICLLNVLPLFVQMIINKSRNEIYNDSKFSLIYSALQYTRFIRFAYYIINTRLSNFFKIDMLIQVFKNSKEGIISTVLLSLWTILFVSGFFFFAETYDCEYNEDMNKLIRHNSNNEIEECRVQTILDAFWWALVTVQCIGYGDLTPATPLGKIINGIMVLISNMIFMIPSAILTIEFLELIMEKKKKDIIDKAVVKCELKIDKARRKKFNKELLNILSNENIQNNANTFLKYYSINGSMFGSTGSLRSNHINDSPTNIIDFFKLKKNNNSLNNVHGSNHSLLGSNESLKPVKKISPLGLPRPNKSTSLDEKRYADNSLNEYIKSTSFSSINNNNQNIILKTNEIPLNDPTVTIKYGLGDKLLDFSKKNCDPDLLKLNKIIKNQRYLNKITVKSSTGYSKPFGMEGNNSADSYSSTESSCTRNRKNEKGEIEVELKLGEVKYMSASEISKELYKLSMEYYASCEDEFTDVDEQSGILYLLMKGFEKTIQVIRKMKENK</sequence>
<accession>A0A1Y1WT06</accession>
<keyword evidence="5" id="KW-0406">Ion transport</keyword>
<feature type="transmembrane region" description="Helical" evidence="9">
    <location>
        <begin position="308"/>
        <end position="333"/>
    </location>
</feature>
<feature type="transmembrane region" description="Helical" evidence="9">
    <location>
        <begin position="143"/>
        <end position="166"/>
    </location>
</feature>
<feature type="region of interest" description="Disordered" evidence="8">
    <location>
        <begin position="555"/>
        <end position="579"/>
    </location>
</feature>
<evidence type="ECO:0000256" key="2">
    <source>
        <dbReference type="ARBA" id="ARBA00022448"/>
    </source>
</evidence>
<keyword evidence="3 9" id="KW-0812">Transmembrane</keyword>
<dbReference type="Pfam" id="PF07885">
    <property type="entry name" value="Ion_trans_2"/>
    <property type="match status" value="1"/>
</dbReference>
<dbReference type="Gene3D" id="1.10.287.70">
    <property type="match status" value="1"/>
</dbReference>
<evidence type="ECO:0000313" key="12">
    <source>
        <dbReference type="Proteomes" id="UP000193944"/>
    </source>
</evidence>
<keyword evidence="6 9" id="KW-0472">Membrane</keyword>
<keyword evidence="12" id="KW-1185">Reference proteome</keyword>
<dbReference type="Proteomes" id="UP000193944">
    <property type="component" value="Unassembled WGS sequence"/>
</dbReference>
<dbReference type="GO" id="GO:0008076">
    <property type="term" value="C:voltage-gated potassium channel complex"/>
    <property type="evidence" value="ECO:0007669"/>
    <property type="project" value="InterPro"/>
</dbReference>
<comment type="subcellular location">
    <subcellularLocation>
        <location evidence="1">Membrane</location>
        <topology evidence="1">Multi-pass membrane protein</topology>
    </subcellularLocation>
</comment>
<feature type="domain" description="Potassium channel" evidence="10">
    <location>
        <begin position="276"/>
        <end position="327"/>
    </location>
</feature>
<keyword evidence="4 9" id="KW-1133">Transmembrane helix</keyword>
<protein>
    <submittedName>
        <fullName evidence="11">Voltage-gated potassium channel</fullName>
    </submittedName>
</protein>
<keyword evidence="7 11" id="KW-0407">Ion channel</keyword>
<feature type="transmembrane region" description="Helical" evidence="9">
    <location>
        <begin position="34"/>
        <end position="54"/>
    </location>
</feature>
<reference evidence="11 12" key="1">
    <citation type="submission" date="2016-08" db="EMBL/GenBank/DDBJ databases">
        <title>A Parts List for Fungal Cellulosomes Revealed by Comparative Genomics.</title>
        <authorList>
            <consortium name="DOE Joint Genome Institute"/>
            <person name="Haitjema C.H."/>
            <person name="Gilmore S.P."/>
            <person name="Henske J.K."/>
            <person name="Solomon K.V."/>
            <person name="De Groot R."/>
            <person name="Kuo A."/>
            <person name="Mondo S.J."/>
            <person name="Salamov A.A."/>
            <person name="Labutti K."/>
            <person name="Zhao Z."/>
            <person name="Chiniquy J."/>
            <person name="Barry K."/>
            <person name="Brewer H.M."/>
            <person name="Purvine S.O."/>
            <person name="Wright A.T."/>
            <person name="Boxma B."/>
            <person name="Van Alen T."/>
            <person name="Hackstein J.H."/>
            <person name="Baker S.E."/>
            <person name="Grigoriev I.V."/>
            <person name="O'Malley M.A."/>
        </authorList>
    </citation>
    <scope>NUCLEOTIDE SEQUENCE [LARGE SCALE GENOMIC DNA]</scope>
    <source>
        <strain evidence="11 12">S4</strain>
    </source>
</reference>
<feature type="compositionally biased region" description="Polar residues" evidence="8">
    <location>
        <begin position="560"/>
        <end position="575"/>
    </location>
</feature>
<evidence type="ECO:0000313" key="11">
    <source>
        <dbReference type="EMBL" id="ORX76376.1"/>
    </source>
</evidence>
<feature type="transmembrane region" description="Helical" evidence="9">
    <location>
        <begin position="74"/>
        <end position="94"/>
    </location>
</feature>
<dbReference type="InterPro" id="IPR028325">
    <property type="entry name" value="VG_K_chnl"/>
</dbReference>
<evidence type="ECO:0000256" key="8">
    <source>
        <dbReference type="SAM" id="MobiDB-lite"/>
    </source>
</evidence>
<dbReference type="AlphaFoldDB" id="A0A1Y1WT06"/>
<keyword evidence="2" id="KW-0813">Transport</keyword>
<evidence type="ECO:0000256" key="9">
    <source>
        <dbReference type="SAM" id="Phobius"/>
    </source>
</evidence>
<evidence type="ECO:0000256" key="3">
    <source>
        <dbReference type="ARBA" id="ARBA00022692"/>
    </source>
</evidence>
<evidence type="ECO:0000256" key="5">
    <source>
        <dbReference type="ARBA" id="ARBA00023065"/>
    </source>
</evidence>
<evidence type="ECO:0000256" key="1">
    <source>
        <dbReference type="ARBA" id="ARBA00004141"/>
    </source>
</evidence>
<evidence type="ECO:0000259" key="10">
    <source>
        <dbReference type="Pfam" id="PF07885"/>
    </source>
</evidence>
<organism evidence="11 12">
    <name type="scientific">Anaeromyces robustus</name>
    <dbReference type="NCBI Taxonomy" id="1754192"/>
    <lineage>
        <taxon>Eukaryota</taxon>
        <taxon>Fungi</taxon>
        <taxon>Fungi incertae sedis</taxon>
        <taxon>Chytridiomycota</taxon>
        <taxon>Chytridiomycota incertae sedis</taxon>
        <taxon>Neocallimastigomycetes</taxon>
        <taxon>Neocallimastigales</taxon>
        <taxon>Neocallimastigaceae</taxon>
        <taxon>Anaeromyces</taxon>
    </lineage>
</organism>
<evidence type="ECO:0000256" key="7">
    <source>
        <dbReference type="ARBA" id="ARBA00023303"/>
    </source>
</evidence>
<proteinExistence type="predicted"/>
<evidence type="ECO:0000256" key="6">
    <source>
        <dbReference type="ARBA" id="ARBA00023136"/>
    </source>
</evidence>
<dbReference type="OrthoDB" id="415460at2759"/>